<sequence>MEQQLKQLLSSNIQKTIPDRCNKVSGVPQNGKDLGQHAAQLTFSGFLCTKLGNHVNGLDDNDSQSINGDGHSGACVGVSRNVDEYDDDWM</sequence>
<dbReference type="AlphaFoldDB" id="A0AAE1A076"/>
<name>A0AAE1A076_9GAST</name>
<evidence type="ECO:0000313" key="1">
    <source>
        <dbReference type="EMBL" id="KAK3778533.1"/>
    </source>
</evidence>
<reference evidence="1" key="1">
    <citation type="journal article" date="2023" name="G3 (Bethesda)">
        <title>A reference genome for the long-term kleptoplast-retaining sea slug Elysia crispata morphotype clarki.</title>
        <authorList>
            <person name="Eastman K.E."/>
            <person name="Pendleton A.L."/>
            <person name="Shaikh M.A."/>
            <person name="Suttiyut T."/>
            <person name="Ogas R."/>
            <person name="Tomko P."/>
            <person name="Gavelis G."/>
            <person name="Widhalm J.R."/>
            <person name="Wisecaver J.H."/>
        </authorList>
    </citation>
    <scope>NUCLEOTIDE SEQUENCE</scope>
    <source>
        <strain evidence="1">ECLA1</strain>
    </source>
</reference>
<protein>
    <submittedName>
        <fullName evidence="1">Uncharacterized protein</fullName>
    </submittedName>
</protein>
<keyword evidence="2" id="KW-1185">Reference proteome</keyword>
<comment type="caution">
    <text evidence="1">The sequence shown here is derived from an EMBL/GenBank/DDBJ whole genome shotgun (WGS) entry which is preliminary data.</text>
</comment>
<organism evidence="1 2">
    <name type="scientific">Elysia crispata</name>
    <name type="common">lettuce slug</name>
    <dbReference type="NCBI Taxonomy" id="231223"/>
    <lineage>
        <taxon>Eukaryota</taxon>
        <taxon>Metazoa</taxon>
        <taxon>Spiralia</taxon>
        <taxon>Lophotrochozoa</taxon>
        <taxon>Mollusca</taxon>
        <taxon>Gastropoda</taxon>
        <taxon>Heterobranchia</taxon>
        <taxon>Euthyneura</taxon>
        <taxon>Panpulmonata</taxon>
        <taxon>Sacoglossa</taxon>
        <taxon>Placobranchoidea</taxon>
        <taxon>Plakobranchidae</taxon>
        <taxon>Elysia</taxon>
    </lineage>
</organism>
<proteinExistence type="predicted"/>
<dbReference type="Proteomes" id="UP001283361">
    <property type="component" value="Unassembled WGS sequence"/>
</dbReference>
<gene>
    <name evidence="1" type="ORF">RRG08_067037</name>
</gene>
<evidence type="ECO:0000313" key="2">
    <source>
        <dbReference type="Proteomes" id="UP001283361"/>
    </source>
</evidence>
<accession>A0AAE1A076</accession>
<dbReference type="EMBL" id="JAWDGP010002930">
    <property type="protein sequence ID" value="KAK3778533.1"/>
    <property type="molecule type" value="Genomic_DNA"/>
</dbReference>